<keyword evidence="8" id="KW-1185">Reference proteome</keyword>
<dbReference type="EC" id="2.7.13.3" evidence="2"/>
<feature type="domain" description="Histidine kinase" evidence="6">
    <location>
        <begin position="232"/>
        <end position="445"/>
    </location>
</feature>
<dbReference type="OrthoDB" id="9785252at2"/>
<feature type="transmembrane region" description="Helical" evidence="5">
    <location>
        <begin position="107"/>
        <end position="124"/>
    </location>
</feature>
<dbReference type="CDD" id="cd00075">
    <property type="entry name" value="HATPase"/>
    <property type="match status" value="1"/>
</dbReference>
<dbReference type="InterPro" id="IPR036097">
    <property type="entry name" value="HisK_dim/P_sf"/>
</dbReference>
<dbReference type="PRINTS" id="PR00344">
    <property type="entry name" value="BCTRLSENSOR"/>
</dbReference>
<keyword evidence="7" id="KW-0808">Transferase</keyword>
<evidence type="ECO:0000256" key="3">
    <source>
        <dbReference type="ARBA" id="ARBA00022553"/>
    </source>
</evidence>
<keyword evidence="5" id="KW-1133">Transmembrane helix</keyword>
<accession>A0A5C5W8Z6</accession>
<feature type="coiled-coil region" evidence="4">
    <location>
        <begin position="196"/>
        <end position="226"/>
    </location>
</feature>
<dbReference type="EMBL" id="SJPH01000003">
    <property type="protein sequence ID" value="TWT46743.1"/>
    <property type="molecule type" value="Genomic_DNA"/>
</dbReference>
<dbReference type="InterPro" id="IPR005467">
    <property type="entry name" value="His_kinase_dom"/>
</dbReference>
<feature type="transmembrane region" description="Helical" evidence="5">
    <location>
        <begin position="179"/>
        <end position="201"/>
    </location>
</feature>
<dbReference type="PANTHER" id="PTHR43065:SF42">
    <property type="entry name" value="TWO-COMPONENT SENSOR PPRA"/>
    <property type="match status" value="1"/>
</dbReference>
<evidence type="ECO:0000313" key="8">
    <source>
        <dbReference type="Proteomes" id="UP000318995"/>
    </source>
</evidence>
<dbReference type="PROSITE" id="PS50109">
    <property type="entry name" value="HIS_KIN"/>
    <property type="match status" value="1"/>
</dbReference>
<dbReference type="SMART" id="SM00387">
    <property type="entry name" value="HATPase_c"/>
    <property type="match status" value="1"/>
</dbReference>
<organism evidence="7 8">
    <name type="scientific">Botrimarina hoheduenensis</name>
    <dbReference type="NCBI Taxonomy" id="2528000"/>
    <lineage>
        <taxon>Bacteria</taxon>
        <taxon>Pseudomonadati</taxon>
        <taxon>Planctomycetota</taxon>
        <taxon>Planctomycetia</taxon>
        <taxon>Pirellulales</taxon>
        <taxon>Lacipirellulaceae</taxon>
        <taxon>Botrimarina</taxon>
    </lineage>
</organism>
<dbReference type="SUPFAM" id="SSF47384">
    <property type="entry name" value="Homodimeric domain of signal transducing histidine kinase"/>
    <property type="match status" value="1"/>
</dbReference>
<dbReference type="SUPFAM" id="SSF55874">
    <property type="entry name" value="ATPase domain of HSP90 chaperone/DNA topoisomerase II/histidine kinase"/>
    <property type="match status" value="1"/>
</dbReference>
<keyword evidence="5" id="KW-0812">Transmembrane</keyword>
<comment type="catalytic activity">
    <reaction evidence="1">
        <text>ATP + protein L-histidine = ADP + protein N-phospho-L-histidine.</text>
        <dbReference type="EC" id="2.7.13.3"/>
    </reaction>
</comment>
<feature type="transmembrane region" description="Helical" evidence="5">
    <location>
        <begin position="21"/>
        <end position="43"/>
    </location>
</feature>
<keyword evidence="3" id="KW-0597">Phosphoprotein</keyword>
<keyword evidence="4" id="KW-0175">Coiled coil</keyword>
<dbReference type="Gene3D" id="1.10.287.130">
    <property type="match status" value="1"/>
</dbReference>
<dbReference type="InterPro" id="IPR003661">
    <property type="entry name" value="HisK_dim/P_dom"/>
</dbReference>
<sequence length="456" mass="48966">MLTKNTPADRIAINADWFATLRWVAAIGQLMTIGFVTLVLGMPAPKAELLLLVAVTVVSNAVFAWWRSRQDDLITSERVWHTALGGLMLLDIVVLTAMLALTGGPTNPFVVFYFVNLALSAMVLPPRGAWALNLLAIVSFGLLIYQHAPIEQLRDPRRLESLVALRAIEPSAWPPWASIGSWVAFATCSTVILSFLTRLNAELRLSNRLRRRAESERARAEKLEALGTLAAGAAHELATPLSTIAVATTEAQRQLERQGGPDTVLDDLRLVGRELARCRAILDRMATDSGQPTASAPEPFTADALLQEVLRELAAADRVQVAWRKGADSLRLLAPRTALAQAIRAVVQNAVDATEGHAPGAPVVIQGDRLAETLRLSIRDQGPGMTPEVLSRAGEPFYTTKAPGHGMGLGLFLARSVVEKLGGSLRLESPGEGGANVTIVLPLLAGTPDADISARR</sequence>
<dbReference type="InterPro" id="IPR036890">
    <property type="entry name" value="HATPase_C_sf"/>
</dbReference>
<dbReference type="Proteomes" id="UP000318995">
    <property type="component" value="Unassembled WGS sequence"/>
</dbReference>
<dbReference type="Pfam" id="PF02518">
    <property type="entry name" value="HATPase_c"/>
    <property type="match status" value="1"/>
</dbReference>
<comment type="caution">
    <text evidence="7">The sequence shown here is derived from an EMBL/GenBank/DDBJ whole genome shotgun (WGS) entry which is preliminary data.</text>
</comment>
<dbReference type="AlphaFoldDB" id="A0A5C5W8Z6"/>
<dbReference type="InterPro" id="IPR004358">
    <property type="entry name" value="Sig_transdc_His_kin-like_C"/>
</dbReference>
<evidence type="ECO:0000256" key="1">
    <source>
        <dbReference type="ARBA" id="ARBA00000085"/>
    </source>
</evidence>
<dbReference type="RefSeq" id="WP_146573491.1">
    <property type="nucleotide sequence ID" value="NZ_SJPH01000003.1"/>
</dbReference>
<evidence type="ECO:0000259" key="6">
    <source>
        <dbReference type="PROSITE" id="PS50109"/>
    </source>
</evidence>
<feature type="transmembrane region" description="Helical" evidence="5">
    <location>
        <begin position="79"/>
        <end position="101"/>
    </location>
</feature>
<name>A0A5C5W8Z6_9BACT</name>
<protein>
    <recommendedName>
        <fullName evidence="2">histidine kinase</fullName>
        <ecNumber evidence="2">2.7.13.3</ecNumber>
    </recommendedName>
</protein>
<proteinExistence type="predicted"/>
<dbReference type="GO" id="GO:0000155">
    <property type="term" value="F:phosphorelay sensor kinase activity"/>
    <property type="evidence" value="ECO:0007669"/>
    <property type="project" value="InterPro"/>
</dbReference>
<evidence type="ECO:0000256" key="5">
    <source>
        <dbReference type="SAM" id="Phobius"/>
    </source>
</evidence>
<dbReference type="Gene3D" id="3.30.565.10">
    <property type="entry name" value="Histidine kinase-like ATPase, C-terminal domain"/>
    <property type="match status" value="1"/>
</dbReference>
<dbReference type="InterPro" id="IPR003594">
    <property type="entry name" value="HATPase_dom"/>
</dbReference>
<evidence type="ECO:0000256" key="2">
    <source>
        <dbReference type="ARBA" id="ARBA00012438"/>
    </source>
</evidence>
<gene>
    <name evidence="7" type="primary">regB</name>
    <name evidence="7" type="ORF">Pla111_18440</name>
</gene>
<feature type="transmembrane region" description="Helical" evidence="5">
    <location>
        <begin position="49"/>
        <end position="67"/>
    </location>
</feature>
<dbReference type="PANTHER" id="PTHR43065">
    <property type="entry name" value="SENSOR HISTIDINE KINASE"/>
    <property type="match status" value="1"/>
</dbReference>
<dbReference type="SMART" id="SM00388">
    <property type="entry name" value="HisKA"/>
    <property type="match status" value="1"/>
</dbReference>
<reference evidence="7 8" key="1">
    <citation type="submission" date="2019-02" db="EMBL/GenBank/DDBJ databases">
        <title>Deep-cultivation of Planctomycetes and their phenomic and genomic characterization uncovers novel biology.</title>
        <authorList>
            <person name="Wiegand S."/>
            <person name="Jogler M."/>
            <person name="Boedeker C."/>
            <person name="Pinto D."/>
            <person name="Vollmers J."/>
            <person name="Rivas-Marin E."/>
            <person name="Kohn T."/>
            <person name="Peeters S.H."/>
            <person name="Heuer A."/>
            <person name="Rast P."/>
            <person name="Oberbeckmann S."/>
            <person name="Bunk B."/>
            <person name="Jeske O."/>
            <person name="Meyerdierks A."/>
            <person name="Storesund J.E."/>
            <person name="Kallscheuer N."/>
            <person name="Luecker S."/>
            <person name="Lage O.M."/>
            <person name="Pohl T."/>
            <person name="Merkel B.J."/>
            <person name="Hornburger P."/>
            <person name="Mueller R.-W."/>
            <person name="Bruemmer F."/>
            <person name="Labrenz M."/>
            <person name="Spormann A.M."/>
            <person name="Op Den Camp H."/>
            <person name="Overmann J."/>
            <person name="Amann R."/>
            <person name="Jetten M.S.M."/>
            <person name="Mascher T."/>
            <person name="Medema M.H."/>
            <person name="Devos D.P."/>
            <person name="Kaster A.-K."/>
            <person name="Ovreas L."/>
            <person name="Rohde M."/>
            <person name="Galperin M.Y."/>
            <person name="Jogler C."/>
        </authorList>
    </citation>
    <scope>NUCLEOTIDE SEQUENCE [LARGE SCALE GENOMIC DNA]</scope>
    <source>
        <strain evidence="7 8">Pla111</strain>
    </source>
</reference>
<evidence type="ECO:0000313" key="7">
    <source>
        <dbReference type="EMBL" id="TWT46743.1"/>
    </source>
</evidence>
<keyword evidence="7" id="KW-0418">Kinase</keyword>
<evidence type="ECO:0000256" key="4">
    <source>
        <dbReference type="SAM" id="Coils"/>
    </source>
</evidence>
<keyword evidence="5" id="KW-0472">Membrane</keyword>
<feature type="transmembrane region" description="Helical" evidence="5">
    <location>
        <begin position="131"/>
        <end position="148"/>
    </location>
</feature>